<dbReference type="SUPFAM" id="SSF46785">
    <property type="entry name" value="Winged helix' DNA-binding domain"/>
    <property type="match status" value="1"/>
</dbReference>
<dbReference type="PROSITE" id="PS50995">
    <property type="entry name" value="HTH_MARR_2"/>
    <property type="match status" value="1"/>
</dbReference>
<evidence type="ECO:0000256" key="2">
    <source>
        <dbReference type="ARBA" id="ARBA00023125"/>
    </source>
</evidence>
<organism evidence="5 6">
    <name type="scientific">Ktedonosporobacter rubrisoli</name>
    <dbReference type="NCBI Taxonomy" id="2509675"/>
    <lineage>
        <taxon>Bacteria</taxon>
        <taxon>Bacillati</taxon>
        <taxon>Chloroflexota</taxon>
        <taxon>Ktedonobacteria</taxon>
        <taxon>Ktedonobacterales</taxon>
        <taxon>Ktedonosporobacteraceae</taxon>
        <taxon>Ktedonosporobacter</taxon>
    </lineage>
</organism>
<keyword evidence="1" id="KW-0805">Transcription regulation</keyword>
<evidence type="ECO:0000256" key="3">
    <source>
        <dbReference type="ARBA" id="ARBA00023163"/>
    </source>
</evidence>
<dbReference type="InterPro" id="IPR036388">
    <property type="entry name" value="WH-like_DNA-bd_sf"/>
</dbReference>
<dbReference type="OrthoDB" id="362708at2"/>
<dbReference type="PANTHER" id="PTHR35790">
    <property type="entry name" value="HTH-TYPE TRANSCRIPTIONAL REGULATOR PCHR"/>
    <property type="match status" value="1"/>
</dbReference>
<dbReference type="PROSITE" id="PS01117">
    <property type="entry name" value="HTH_MARR_1"/>
    <property type="match status" value="1"/>
</dbReference>
<keyword evidence="3" id="KW-0804">Transcription</keyword>
<dbReference type="EMBL" id="CP035758">
    <property type="protein sequence ID" value="QBD74911.1"/>
    <property type="molecule type" value="Genomic_DNA"/>
</dbReference>
<dbReference type="Pfam" id="PF01047">
    <property type="entry name" value="MarR"/>
    <property type="match status" value="1"/>
</dbReference>
<accession>A0A4V0YY42</accession>
<dbReference type="GO" id="GO:0003700">
    <property type="term" value="F:DNA-binding transcription factor activity"/>
    <property type="evidence" value="ECO:0007669"/>
    <property type="project" value="InterPro"/>
</dbReference>
<feature type="domain" description="HTH marR-type" evidence="4">
    <location>
        <begin position="36"/>
        <end position="168"/>
    </location>
</feature>
<keyword evidence="2" id="KW-0238">DNA-binding</keyword>
<name>A0A4V0YY42_KTERU</name>
<evidence type="ECO:0000259" key="4">
    <source>
        <dbReference type="PROSITE" id="PS50995"/>
    </source>
</evidence>
<dbReference type="InterPro" id="IPR000835">
    <property type="entry name" value="HTH_MarR-typ"/>
</dbReference>
<dbReference type="InterPro" id="IPR052067">
    <property type="entry name" value="Metal_resp_HTH_trans_reg"/>
</dbReference>
<sequence>MTSTQPENEDQALQEKLRLSEQIVHLTIQIRQQEERDDQERLLELVQTKGQAWVDLLQSLNVTALHVLSAIGEHEPIKGIQIARQLGITKGAISKVTRKLLEQELIFSERLPNNRKEIYFRLSQKGREIFKWHQQLHPQLEEQGRQFLLRYSIDELQLIVRFCQDYLNQG</sequence>
<dbReference type="Gene3D" id="1.10.10.10">
    <property type="entry name" value="Winged helix-like DNA-binding domain superfamily/Winged helix DNA-binding domain"/>
    <property type="match status" value="1"/>
</dbReference>
<dbReference type="InterPro" id="IPR023187">
    <property type="entry name" value="Tscrpt_reg_MarR-type_CS"/>
</dbReference>
<evidence type="ECO:0000256" key="1">
    <source>
        <dbReference type="ARBA" id="ARBA00023015"/>
    </source>
</evidence>
<dbReference type="Proteomes" id="UP000290365">
    <property type="component" value="Chromosome"/>
</dbReference>
<protein>
    <submittedName>
        <fullName evidence="5">MarR family transcriptional regulator</fullName>
    </submittedName>
</protein>
<evidence type="ECO:0000313" key="5">
    <source>
        <dbReference type="EMBL" id="QBD74911.1"/>
    </source>
</evidence>
<gene>
    <name evidence="5" type="ORF">EPA93_02445</name>
</gene>
<reference evidence="5 6" key="1">
    <citation type="submission" date="2019-01" db="EMBL/GenBank/DDBJ databases">
        <title>Ktedonosporobacter rubrisoli SCAWS-G2.</title>
        <authorList>
            <person name="Huang Y."/>
            <person name="Yan B."/>
        </authorList>
    </citation>
    <scope>NUCLEOTIDE SEQUENCE [LARGE SCALE GENOMIC DNA]</scope>
    <source>
        <strain evidence="5 6">SCAWS-G2</strain>
    </source>
</reference>
<dbReference type="RefSeq" id="WP_129885510.1">
    <property type="nucleotide sequence ID" value="NZ_CP035758.1"/>
</dbReference>
<evidence type="ECO:0000313" key="6">
    <source>
        <dbReference type="Proteomes" id="UP000290365"/>
    </source>
</evidence>
<dbReference type="AlphaFoldDB" id="A0A4V0YY42"/>
<dbReference type="GO" id="GO:0003677">
    <property type="term" value="F:DNA binding"/>
    <property type="evidence" value="ECO:0007669"/>
    <property type="project" value="UniProtKB-KW"/>
</dbReference>
<dbReference type="SMART" id="SM00347">
    <property type="entry name" value="HTH_MARR"/>
    <property type="match status" value="1"/>
</dbReference>
<dbReference type="PANTHER" id="PTHR35790:SF4">
    <property type="entry name" value="HTH-TYPE TRANSCRIPTIONAL REGULATOR PCHR"/>
    <property type="match status" value="1"/>
</dbReference>
<keyword evidence="6" id="KW-1185">Reference proteome</keyword>
<dbReference type="KEGG" id="kbs:EPA93_02445"/>
<dbReference type="InterPro" id="IPR036390">
    <property type="entry name" value="WH_DNA-bd_sf"/>
</dbReference>
<proteinExistence type="predicted"/>